<proteinExistence type="predicted"/>
<gene>
    <name evidence="2" type="ORF">CSIM01_13196</name>
</gene>
<dbReference type="OrthoDB" id="10517349at2759"/>
<dbReference type="EMBL" id="JFBX01000173">
    <property type="protein sequence ID" value="KXH47102.1"/>
    <property type="molecule type" value="Genomic_DNA"/>
</dbReference>
<accession>A0A135TG46</accession>
<name>A0A135TG46_9PEZI</name>
<evidence type="ECO:0000313" key="3">
    <source>
        <dbReference type="Proteomes" id="UP000070328"/>
    </source>
</evidence>
<protein>
    <submittedName>
        <fullName evidence="2">Uncharacterized protein</fullName>
    </submittedName>
</protein>
<dbReference type="AlphaFoldDB" id="A0A135TG46"/>
<sequence length="178" mass="19229">MNGITKAPNAFPAPNQLQLTPESMPGLTPPQQVSAHNGAGRDFLQGMNITLQGHCECLGRQMQTWKGSYSLDSRRGALQQLVANAQPHLGTAAIAEEQIDLLFDEMDGSGNTQQEQVQAFDQMIMLSIPNVEAPEPWISPPSTTFEDVFRQQDEEAGVELGPYSSMLFGPGHSMSGSG</sequence>
<evidence type="ECO:0000256" key="1">
    <source>
        <dbReference type="SAM" id="MobiDB-lite"/>
    </source>
</evidence>
<feature type="region of interest" description="Disordered" evidence="1">
    <location>
        <begin position="1"/>
        <end position="33"/>
    </location>
</feature>
<dbReference type="Proteomes" id="UP000070328">
    <property type="component" value="Unassembled WGS sequence"/>
</dbReference>
<reference evidence="2 3" key="1">
    <citation type="submission" date="2014-02" db="EMBL/GenBank/DDBJ databases">
        <title>The genome sequence of Colletotrichum simmondsii CBS122122.</title>
        <authorList>
            <person name="Baroncelli R."/>
            <person name="Thon M.R."/>
        </authorList>
    </citation>
    <scope>NUCLEOTIDE SEQUENCE [LARGE SCALE GENOMIC DNA]</scope>
    <source>
        <strain evidence="2 3">CBS122122</strain>
    </source>
</reference>
<organism evidence="2 3">
    <name type="scientific">Colletotrichum simmondsii</name>
    <dbReference type="NCBI Taxonomy" id="703756"/>
    <lineage>
        <taxon>Eukaryota</taxon>
        <taxon>Fungi</taxon>
        <taxon>Dikarya</taxon>
        <taxon>Ascomycota</taxon>
        <taxon>Pezizomycotina</taxon>
        <taxon>Sordariomycetes</taxon>
        <taxon>Hypocreomycetidae</taxon>
        <taxon>Glomerellales</taxon>
        <taxon>Glomerellaceae</taxon>
        <taxon>Colletotrichum</taxon>
        <taxon>Colletotrichum acutatum species complex</taxon>
    </lineage>
</organism>
<comment type="caution">
    <text evidence="2">The sequence shown here is derived from an EMBL/GenBank/DDBJ whole genome shotgun (WGS) entry which is preliminary data.</text>
</comment>
<evidence type="ECO:0000313" key="2">
    <source>
        <dbReference type="EMBL" id="KXH47102.1"/>
    </source>
</evidence>
<keyword evidence="3" id="KW-1185">Reference proteome</keyword>